<dbReference type="SMART" id="SM00028">
    <property type="entry name" value="TPR"/>
    <property type="match status" value="10"/>
</dbReference>
<dbReference type="InterPro" id="IPR021503">
    <property type="entry name" value="DUF3110"/>
</dbReference>
<keyword evidence="2" id="KW-0802">TPR repeat</keyword>
<dbReference type="InterPro" id="IPR019734">
    <property type="entry name" value="TPR_rpt"/>
</dbReference>
<evidence type="ECO:0000256" key="1">
    <source>
        <dbReference type="ARBA" id="ARBA00022737"/>
    </source>
</evidence>
<dbReference type="Pfam" id="PF11360">
    <property type="entry name" value="DUF3110"/>
    <property type="match status" value="1"/>
</dbReference>
<dbReference type="InterPro" id="IPR036628">
    <property type="entry name" value="Clp_N_dom_sf"/>
</dbReference>
<proteinExistence type="predicted"/>
<dbReference type="InterPro" id="IPR004176">
    <property type="entry name" value="Clp_R_N"/>
</dbReference>
<dbReference type="PANTHER" id="PTHR45641:SF19">
    <property type="entry name" value="NEPHROCYSTIN-3"/>
    <property type="match status" value="1"/>
</dbReference>
<evidence type="ECO:0000256" key="3">
    <source>
        <dbReference type="PROSITE-ProRule" id="PRU01251"/>
    </source>
</evidence>
<dbReference type="PANTHER" id="PTHR45641">
    <property type="entry name" value="TETRATRICOPEPTIDE REPEAT PROTEIN (AFU_ORTHOLOGUE AFUA_6G03870)"/>
    <property type="match status" value="1"/>
</dbReference>
<dbReference type="Pfam" id="PF12770">
    <property type="entry name" value="CHAT"/>
    <property type="match status" value="1"/>
</dbReference>
<sequence length="1602" mass="182805">MFERFTEKGIKVIMLAQEEARRLGHNFVGAEFIFLGLIGEASGIASQVLRQQGITLKNARIEVEKILGKGSGISPEMNPVDIPFTESAKLVLNSALSFADKLGSESIDTEHLLIGIFQEGESTAIILQNLQVNLKDLTVSLTQYFQQQPSNQLPQTVYVLLYNVGTDDEGIHTISTGNKDTILIFETQEDAATFARRLGEQNFPVPSVEAIEYEDILGFCQQQGDDWEFVAQGTNRTPPSQNQTINQQNNFVDQSSQGLTLNTEIPNQQEYVRFLMETLRKISENPNPQVIYPFWAQNLDKLDDNLARILDSLARKTLTQAAQEQAYAFAVVVIGNFINLIRQFPLGDIAAHKEIAITGYEIALTIFTFEAFPQDWAMTQNNLANAYCDRIRGEKAENLERAIAAYQEALKVYTFDEFPQQWSDTQNNLAIAYRNRIRGDKAENLERSIAAYQESLKVRTFDAFPKAYLNLINQLLSCNDGDEPRIMQENQELLDEGLVQVMVAVAQQYGNAGRENEARWLIYIAQQLAEDLEIWSDETTEKVNTDQDYLTFFGEVLQLLTNDPDINIKIIYPFFEKNLDKLDENLIAVLDNFVRNILLPSADSETARTITASIVNFSRLIQEFPHGDISMNQEIAIAGNELVLTIDNDPIDRALTQNNLGIAYRNRIKGDKAENLEIAISLYNEALRIRTFDAFPQNWAATKNNLANVYRERIMGDKADNLDKAIATYTEVLKVYTFEAFPKQWAEIQNNLALAYSDRIRGEKAENLERAIATYKEVLKVYTFDSFPEKWAYIQNLLGATYATRIKGNKVENLEQAIAYYQEALKVRTFDAFPKQWAMTQSNLALAYSYRILGDKDDNIEKAINTYAVAEQVITFDTDSESWAIIQNNLGIAYYERIRGDKAENLEKALEVYESSLKIRTFEQFPEYWADTQHNLGNTYRQRIKGDKAENIEKSIEAYTNALKVRTFENSPLLWAETRNSLGNAYCQRKVGNKAENLKKAITLFTDALKIWTNENNLFSCLMVASNLANLYYNEEQWQPATEAYHIAIEAVENARLEALNPRSREQTLSHAIEVFHRIVQAYLNFNQPEKALEYIERSKGRNLVELITQKNLHPQGVIPEIIAQLNELKQRVVNEQIRLQHQSINQKLMQSDNLTPYVQDHSYLKEYQQDLDNFIAREIKDSLFSLTQKVEPIAFTEIQALTDAETCLLQWYITGEKILAFVVSAEGEVKVWQSSEDDIKQLFDKINNYLQLYYSKNGKQEWRNQLSNLLQTFADILHINDILALIPDTCQRLIIIPHWFLHILPLHALPVDPPQLSLKSGESATGGSDLQDLFPKGVQYAPSCQILQKISQTFHHSDFNKLFAIQNPTKDLFYTDLEVNILSTFFTETQVIAKDNATKNAVLPHLKSSDNHCYHFSCHGSFNPANPLESALLLANKEPLTLGEIFELRLNMNKCRLVTLSACETGLIDLNSISDEYIGLPSGFLFAGSPSVVSSLWTVDDLSTSFLMIKLYEILFDENQQVSVPVALKQAQNWLHRLQNLTIESLDKFLEQYQPQIDKHLAQLRPGQRLRYEQSLKQIKQRQPHPFISPYYWAGFIATGI</sequence>
<dbReference type="Gene3D" id="1.25.40.10">
    <property type="entry name" value="Tetratricopeptide repeat domain"/>
    <property type="match status" value="4"/>
</dbReference>
<dbReference type="PROSITE" id="PS51903">
    <property type="entry name" value="CLP_R"/>
    <property type="match status" value="1"/>
</dbReference>
<feature type="domain" description="Clp R" evidence="4">
    <location>
        <begin position="2"/>
        <end position="148"/>
    </location>
</feature>
<organism evidence="5">
    <name type="scientific">Microcystis aeruginosa (strain PCC 7806)</name>
    <dbReference type="NCBI Taxonomy" id="267872"/>
    <lineage>
        <taxon>Bacteria</taxon>
        <taxon>Bacillati</taxon>
        <taxon>Cyanobacteriota</taxon>
        <taxon>Cyanophyceae</taxon>
        <taxon>Oscillatoriophycideae</taxon>
        <taxon>Chroococcales</taxon>
        <taxon>Microcystaceae</taxon>
        <taxon>Microcystis</taxon>
    </lineage>
</organism>
<accession>A8YFC0</accession>
<dbReference type="Gene3D" id="1.10.1780.10">
    <property type="entry name" value="Clp, N-terminal domain"/>
    <property type="match status" value="1"/>
</dbReference>
<evidence type="ECO:0000313" key="5">
    <source>
        <dbReference type="EMBL" id="CAO87136.1"/>
    </source>
</evidence>
<gene>
    <name evidence="5" type="ORF">IPF_3101</name>
</gene>
<name>A8YFC0_MICA7</name>
<dbReference type="Pfam" id="PF02861">
    <property type="entry name" value="Clp_N"/>
    <property type="match status" value="1"/>
</dbReference>
<protein>
    <submittedName>
        <fullName evidence="5">Similar to Q110X8_TRIEI TPR repeat containing protein</fullName>
    </submittedName>
</protein>
<evidence type="ECO:0000259" key="4">
    <source>
        <dbReference type="PROSITE" id="PS51903"/>
    </source>
</evidence>
<evidence type="ECO:0000256" key="2">
    <source>
        <dbReference type="ARBA" id="ARBA00022803"/>
    </source>
</evidence>
<dbReference type="InterPro" id="IPR011990">
    <property type="entry name" value="TPR-like_helical_dom_sf"/>
</dbReference>
<dbReference type="SUPFAM" id="SSF81923">
    <property type="entry name" value="Double Clp-N motif"/>
    <property type="match status" value="1"/>
</dbReference>
<keyword evidence="1 3" id="KW-0677">Repeat</keyword>
<dbReference type="Pfam" id="PF13374">
    <property type="entry name" value="TPR_10"/>
    <property type="match status" value="4"/>
</dbReference>
<dbReference type="EMBL" id="AM778933">
    <property type="protein sequence ID" value="CAO87136.1"/>
    <property type="molecule type" value="Genomic_DNA"/>
</dbReference>
<dbReference type="SUPFAM" id="SSF48452">
    <property type="entry name" value="TPR-like"/>
    <property type="match status" value="3"/>
</dbReference>
<reference evidence="5" key="1">
    <citation type="submission" date="2007-08" db="EMBL/GenBank/DDBJ databases">
        <authorList>
            <person name="Frangeul L."/>
        </authorList>
    </citation>
    <scope>NUCLEOTIDE SEQUENCE</scope>
    <source>
        <strain evidence="5">PCC 7806</strain>
    </source>
</reference>
<dbReference type="InterPro" id="IPR024983">
    <property type="entry name" value="CHAT_dom"/>
</dbReference>